<name>A0A099LUD3_9VIBR</name>
<dbReference type="SUPFAM" id="SSF58104">
    <property type="entry name" value="Methyl-accepting chemotaxis protein (MCP) signaling domain"/>
    <property type="match status" value="1"/>
</dbReference>
<proteinExistence type="inferred from homology"/>
<dbReference type="SMART" id="SM00283">
    <property type="entry name" value="MA"/>
    <property type="match status" value="1"/>
</dbReference>
<dbReference type="eggNOG" id="COG0840">
    <property type="taxonomic scope" value="Bacteria"/>
</dbReference>
<evidence type="ECO:0000259" key="7">
    <source>
        <dbReference type="PROSITE" id="PS50885"/>
    </source>
</evidence>
<dbReference type="PANTHER" id="PTHR32089:SF55">
    <property type="entry name" value="METHYL ACCEPTING SENSORY TRANSDUCER WITH CACHE_2 SMALL MOLECULE BINDING DOMAIN"/>
    <property type="match status" value="1"/>
</dbReference>
<dbReference type="Pfam" id="PF00015">
    <property type="entry name" value="MCPsignal"/>
    <property type="match status" value="1"/>
</dbReference>
<keyword evidence="2 4" id="KW-0807">Transducer</keyword>
<sequence>MRTLSVQWKITLLSGVCLLLTSLSLIGFSVYNAIANQQVLKEQSSLSVSEKSEQLVQTRALLNATEVSEYLTESLYRAEMLAANALFYKTNTEENFGESEALRTALDEMVRKSVINFKTMQGAYLVFKPNMLDGEDANYVNAEYVGSNEKGQFAPYWKLAANGENVLANVLSEKVLSADENIERFLCPLNSDAPCITSPRMESSQEGNFLTTSISVPILLDGTSIGFMGIDVRLDPLQQIANDSDASLFGGAGRVSMVSLDGTLLASDDADKPVGQPFSSQYVSANLLTDLLYGGEAQANWSEDGQWLIVFAPLTIANQTWGVIFEMPRAAVLADAVTLDEMISQKVFEGIKFELLMGLSLVILGLLTVAFAASRLVQPIRSVAMRLQDIALGEGDLTQRLEVKSGDEIGQLAGSFNAFLEKLQRTIRHVVQTSEQLAEQTQGAKRAAVETRSSSESQFREVDLVATAAEQMTQTAGLVVHNAEIAVDAANRASESTSNGQQVIERSEQEMGKLVERMMQAVPVVEELARNNGNITEILTVIEGISEQTNLLALNAAIEAARAGDQGRGFAVVADEVRNLASRTHDSVGEIRQVIEQVQTGTTAVVTTITQANELARETSVQVKNAVVELQSVFESIAAINDMNSQIVKAAEEQQQVSAEVNQNVANIRDLSGQILSQAGESEAAGARMEDLSHQQQKLMSQFKV</sequence>
<dbReference type="Gene3D" id="1.10.287.950">
    <property type="entry name" value="Methyl-accepting chemotaxis protein"/>
    <property type="match status" value="1"/>
</dbReference>
<dbReference type="CDD" id="cd18774">
    <property type="entry name" value="PDC2_HK_sensor"/>
    <property type="match status" value="1"/>
</dbReference>
<accession>A0A099LUD3</accession>
<dbReference type="GO" id="GO:0016020">
    <property type="term" value="C:membrane"/>
    <property type="evidence" value="ECO:0007669"/>
    <property type="project" value="UniProtKB-SubCell"/>
</dbReference>
<dbReference type="GO" id="GO:0006935">
    <property type="term" value="P:chemotaxis"/>
    <property type="evidence" value="ECO:0007669"/>
    <property type="project" value="UniProtKB-ARBA"/>
</dbReference>
<evidence type="ECO:0000313" key="8">
    <source>
        <dbReference type="EMBL" id="KGK10877.1"/>
    </source>
</evidence>
<dbReference type="CDD" id="cd12913">
    <property type="entry name" value="PDC1_MCP_like"/>
    <property type="match status" value="1"/>
</dbReference>
<dbReference type="PROSITE" id="PS50885">
    <property type="entry name" value="HAMP"/>
    <property type="match status" value="1"/>
</dbReference>
<comment type="similarity">
    <text evidence="3">Belongs to the methyl-accepting chemotaxis (MCP) protein family.</text>
</comment>
<dbReference type="AlphaFoldDB" id="A0A099LUD3"/>
<keyword evidence="5" id="KW-1133">Transmembrane helix</keyword>
<dbReference type="InterPro" id="IPR003660">
    <property type="entry name" value="HAMP_dom"/>
</dbReference>
<dbReference type="GO" id="GO:0007165">
    <property type="term" value="P:signal transduction"/>
    <property type="evidence" value="ECO:0007669"/>
    <property type="project" value="UniProtKB-KW"/>
</dbReference>
<dbReference type="RefSeq" id="WP_039425253.1">
    <property type="nucleotide sequence ID" value="NZ_CP061845.1"/>
</dbReference>
<dbReference type="Proteomes" id="UP000029994">
    <property type="component" value="Unassembled WGS sequence"/>
</dbReference>
<dbReference type="CDD" id="cd06225">
    <property type="entry name" value="HAMP"/>
    <property type="match status" value="1"/>
</dbReference>
<gene>
    <name evidence="8" type="ORF">EA26_05995</name>
</gene>
<dbReference type="STRING" id="29495.EA26_05995"/>
<keyword evidence="5" id="KW-0812">Transmembrane</keyword>
<dbReference type="SMART" id="SM00304">
    <property type="entry name" value="HAMP"/>
    <property type="match status" value="1"/>
</dbReference>
<organism evidence="8 9">
    <name type="scientific">Vibrio navarrensis</name>
    <dbReference type="NCBI Taxonomy" id="29495"/>
    <lineage>
        <taxon>Bacteria</taxon>
        <taxon>Pseudomonadati</taxon>
        <taxon>Pseudomonadota</taxon>
        <taxon>Gammaproteobacteria</taxon>
        <taxon>Vibrionales</taxon>
        <taxon>Vibrionaceae</taxon>
        <taxon>Vibrio</taxon>
    </lineage>
</organism>
<dbReference type="EMBL" id="JMCG01000001">
    <property type="protein sequence ID" value="KGK10877.1"/>
    <property type="molecule type" value="Genomic_DNA"/>
</dbReference>
<evidence type="ECO:0000256" key="2">
    <source>
        <dbReference type="ARBA" id="ARBA00023224"/>
    </source>
</evidence>
<dbReference type="PANTHER" id="PTHR32089">
    <property type="entry name" value="METHYL-ACCEPTING CHEMOTAXIS PROTEIN MCPB"/>
    <property type="match status" value="1"/>
</dbReference>
<evidence type="ECO:0000256" key="1">
    <source>
        <dbReference type="ARBA" id="ARBA00004370"/>
    </source>
</evidence>
<evidence type="ECO:0000256" key="4">
    <source>
        <dbReference type="PROSITE-ProRule" id="PRU00284"/>
    </source>
</evidence>
<comment type="subcellular location">
    <subcellularLocation>
        <location evidence="1">Membrane</location>
    </subcellularLocation>
</comment>
<protein>
    <submittedName>
        <fullName evidence="8">Chemotaxis protein</fullName>
    </submittedName>
</protein>
<reference evidence="8 9" key="1">
    <citation type="submission" date="2014-04" db="EMBL/GenBank/DDBJ databases">
        <title>Genome sequencing of Vibrio navarrensis strains.</title>
        <authorList>
            <person name="Gladney L.M."/>
            <person name="Katz L.S."/>
            <person name="Marino-Ramirez L."/>
            <person name="Jordan I.K."/>
        </authorList>
    </citation>
    <scope>NUCLEOTIDE SEQUENCE [LARGE SCALE GENOMIC DNA]</scope>
    <source>
        <strain evidence="8 9">ATCC 51183</strain>
    </source>
</reference>
<keyword evidence="5" id="KW-0472">Membrane</keyword>
<dbReference type="CDD" id="cd11386">
    <property type="entry name" value="MCP_signal"/>
    <property type="match status" value="1"/>
</dbReference>
<comment type="caution">
    <text evidence="8">The sequence shown here is derived from an EMBL/GenBank/DDBJ whole genome shotgun (WGS) entry which is preliminary data.</text>
</comment>
<evidence type="ECO:0000259" key="6">
    <source>
        <dbReference type="PROSITE" id="PS50111"/>
    </source>
</evidence>
<evidence type="ECO:0000256" key="5">
    <source>
        <dbReference type="SAM" id="Phobius"/>
    </source>
</evidence>
<keyword evidence="9" id="KW-1185">Reference proteome</keyword>
<evidence type="ECO:0000313" key="9">
    <source>
        <dbReference type="Proteomes" id="UP000029994"/>
    </source>
</evidence>
<feature type="transmembrane region" description="Helical" evidence="5">
    <location>
        <begin position="355"/>
        <end position="377"/>
    </location>
</feature>
<dbReference type="Pfam" id="PF00672">
    <property type="entry name" value="HAMP"/>
    <property type="match status" value="1"/>
</dbReference>
<evidence type="ECO:0000256" key="3">
    <source>
        <dbReference type="ARBA" id="ARBA00029447"/>
    </source>
</evidence>
<dbReference type="PROSITE" id="PS50111">
    <property type="entry name" value="CHEMOTAXIS_TRANSDUC_2"/>
    <property type="match status" value="1"/>
</dbReference>
<dbReference type="GeneID" id="43682750"/>
<dbReference type="FunFam" id="1.10.287.950:FF:000001">
    <property type="entry name" value="Methyl-accepting chemotaxis sensory transducer"/>
    <property type="match status" value="1"/>
</dbReference>
<dbReference type="InterPro" id="IPR004089">
    <property type="entry name" value="MCPsignal_dom"/>
</dbReference>
<feature type="domain" description="HAMP" evidence="7">
    <location>
        <begin position="374"/>
        <end position="428"/>
    </location>
</feature>
<dbReference type="Gene3D" id="3.30.450.20">
    <property type="entry name" value="PAS domain"/>
    <property type="match status" value="2"/>
</dbReference>
<feature type="domain" description="Methyl-accepting transducer" evidence="6">
    <location>
        <begin position="433"/>
        <end position="669"/>
    </location>
</feature>